<evidence type="ECO:0000256" key="12">
    <source>
        <dbReference type="SAM" id="MobiDB-lite"/>
    </source>
</evidence>
<dbReference type="PANTHER" id="PTHR12924">
    <property type="entry name" value="TRANSLOCON-ASSOCIATED PROTEIN, ALPHA SUBUNIT"/>
    <property type="match status" value="1"/>
</dbReference>
<comment type="function">
    <text evidence="9">TRAP proteins are part of a complex whose function is to bind calcium to the ER membrane and thereby regulate the retention of ER resident proteins. May be involved in the recycling of the translocation apparatus after completion of the translocation process or may function as a membrane-bound chaperone facilitating folding of translocated proteins.</text>
</comment>
<evidence type="ECO:0000256" key="10">
    <source>
        <dbReference type="ARBA" id="ARBA00025854"/>
    </source>
</evidence>
<keyword evidence="6" id="KW-0256">Endoplasmic reticulum</keyword>
<keyword evidence="5 14" id="KW-0732">Signal</keyword>
<evidence type="ECO:0000256" key="11">
    <source>
        <dbReference type="ARBA" id="ARBA00031071"/>
    </source>
</evidence>
<feature type="compositionally biased region" description="Acidic residues" evidence="12">
    <location>
        <begin position="32"/>
        <end position="86"/>
    </location>
</feature>
<evidence type="ECO:0000256" key="6">
    <source>
        <dbReference type="ARBA" id="ARBA00022824"/>
    </source>
</evidence>
<keyword evidence="7 13" id="KW-1133">Transmembrane helix</keyword>
<evidence type="ECO:0000256" key="14">
    <source>
        <dbReference type="SAM" id="SignalP"/>
    </source>
</evidence>
<evidence type="ECO:0000256" key="3">
    <source>
        <dbReference type="ARBA" id="ARBA00020280"/>
    </source>
</evidence>
<sequence length="301" mass="34122">MKILTKFLLVFLLVLPTAVLFTNRDSRLVANAEEDPVEDLVEGEEEEEEEEDADVQVEEDEEGDGDEGDAPPAETDEEVEEEEEEEPLKPSVDAETTILFTLGSEQELPAGKLIRVLVGFSNKGDQDFYVETMDASFRYPQDFSFYIQNFTTFRYDVTVQPEKQATFEYVFTPNEAFAGRPFGLVLNLNYKDAEGTVFQDAVYNETINIFEIDEGLDTETFFLYVFLIAIVVLLAVGGQQLLTNFGKKKRPAKQTIEIGTQNHSDVDYDWIPKETLAGMNKTSPRRSPRRRTKRGTGSDDK</sequence>
<evidence type="ECO:0000256" key="5">
    <source>
        <dbReference type="ARBA" id="ARBA00022729"/>
    </source>
</evidence>
<keyword evidence="4 13" id="KW-0812">Transmembrane</keyword>
<evidence type="ECO:0000313" key="15">
    <source>
        <dbReference type="Proteomes" id="UP000694865"/>
    </source>
</evidence>
<evidence type="ECO:0000256" key="1">
    <source>
        <dbReference type="ARBA" id="ARBA00004115"/>
    </source>
</evidence>
<feature type="compositionally biased region" description="Basic residues" evidence="12">
    <location>
        <begin position="283"/>
        <end position="294"/>
    </location>
</feature>
<comment type="subunit">
    <text evidence="10">Heterotetramer of TRAP-alpha, TRAP-beta, TRAP-delta and TRAP-gamma. Interacts with palmitoylated calnexin (CALX), the interaction is required for efficient folding of glycosylated proteins.</text>
</comment>
<evidence type="ECO:0000256" key="2">
    <source>
        <dbReference type="ARBA" id="ARBA00006776"/>
    </source>
</evidence>
<comment type="subcellular location">
    <subcellularLocation>
        <location evidence="1">Endoplasmic reticulum membrane</location>
        <topology evidence="1">Single-pass type I membrane protein</topology>
    </subcellularLocation>
</comment>
<feature type="region of interest" description="Disordered" evidence="12">
    <location>
        <begin position="275"/>
        <end position="301"/>
    </location>
</feature>
<dbReference type="Proteomes" id="UP000694865">
    <property type="component" value="Unplaced"/>
</dbReference>
<dbReference type="Pfam" id="PF03896">
    <property type="entry name" value="TRAP_alpha"/>
    <property type="match status" value="1"/>
</dbReference>
<reference evidence="16" key="1">
    <citation type="submission" date="2025-08" db="UniProtKB">
        <authorList>
            <consortium name="RefSeq"/>
        </authorList>
    </citation>
    <scope>IDENTIFICATION</scope>
    <source>
        <tissue evidence="16">Testes</tissue>
    </source>
</reference>
<keyword evidence="8 13" id="KW-0472">Membrane</keyword>
<evidence type="ECO:0000256" key="9">
    <source>
        <dbReference type="ARBA" id="ARBA00025620"/>
    </source>
</evidence>
<protein>
    <recommendedName>
        <fullName evidence="3">Translocon-associated protein subunit alpha</fullName>
    </recommendedName>
    <alternativeName>
        <fullName evidence="11">Signal sequence receptor subunit alpha</fullName>
    </alternativeName>
</protein>
<evidence type="ECO:0000256" key="7">
    <source>
        <dbReference type="ARBA" id="ARBA00022989"/>
    </source>
</evidence>
<evidence type="ECO:0000313" key="16">
    <source>
        <dbReference type="RefSeq" id="XP_002736132.1"/>
    </source>
</evidence>
<feature type="region of interest" description="Disordered" evidence="12">
    <location>
        <begin position="32"/>
        <end position="93"/>
    </location>
</feature>
<feature type="signal peptide" evidence="14">
    <location>
        <begin position="1"/>
        <end position="20"/>
    </location>
</feature>
<dbReference type="PANTHER" id="PTHR12924:SF0">
    <property type="entry name" value="TRANSLOCON-ASSOCIATED PROTEIN SUBUNIT ALPHA"/>
    <property type="match status" value="1"/>
</dbReference>
<name>A0ABM0GS36_SACKO</name>
<gene>
    <name evidence="16" type="primary">LOC100371575</name>
</gene>
<organism evidence="15 16">
    <name type="scientific">Saccoglossus kowalevskii</name>
    <name type="common">Acorn worm</name>
    <dbReference type="NCBI Taxonomy" id="10224"/>
    <lineage>
        <taxon>Eukaryota</taxon>
        <taxon>Metazoa</taxon>
        <taxon>Hemichordata</taxon>
        <taxon>Enteropneusta</taxon>
        <taxon>Harrimaniidae</taxon>
        <taxon>Saccoglossus</taxon>
    </lineage>
</organism>
<feature type="chain" id="PRO_5047003598" description="Translocon-associated protein subunit alpha" evidence="14">
    <location>
        <begin position="21"/>
        <end position="301"/>
    </location>
</feature>
<keyword evidence="15" id="KW-1185">Reference proteome</keyword>
<evidence type="ECO:0000256" key="8">
    <source>
        <dbReference type="ARBA" id="ARBA00023136"/>
    </source>
</evidence>
<dbReference type="GeneID" id="100371575"/>
<evidence type="ECO:0000256" key="13">
    <source>
        <dbReference type="SAM" id="Phobius"/>
    </source>
</evidence>
<evidence type="ECO:0000256" key="4">
    <source>
        <dbReference type="ARBA" id="ARBA00022692"/>
    </source>
</evidence>
<dbReference type="InterPro" id="IPR005595">
    <property type="entry name" value="TRAP_alpha"/>
</dbReference>
<accession>A0ABM0GS36</accession>
<proteinExistence type="inferred from homology"/>
<comment type="similarity">
    <text evidence="2">Belongs to the TRAP-alpha family.</text>
</comment>
<dbReference type="RefSeq" id="XP_002736132.1">
    <property type="nucleotide sequence ID" value="XM_002736086.2"/>
</dbReference>
<feature type="transmembrane region" description="Helical" evidence="13">
    <location>
        <begin position="221"/>
        <end position="242"/>
    </location>
</feature>